<dbReference type="Proteomes" id="UP000030641">
    <property type="component" value="Unassembled WGS sequence"/>
</dbReference>
<keyword evidence="3" id="KW-1185">Reference proteome</keyword>
<dbReference type="SUPFAM" id="SSF57903">
    <property type="entry name" value="FYVE/PHD zinc finger"/>
    <property type="match status" value="1"/>
</dbReference>
<evidence type="ECO:0000313" key="3">
    <source>
        <dbReference type="Proteomes" id="UP000030641"/>
    </source>
</evidence>
<evidence type="ECO:0000256" key="1">
    <source>
        <dbReference type="SAM" id="MobiDB-lite"/>
    </source>
</evidence>
<dbReference type="OMA" id="PAFERIC"/>
<sequence>MLQTLRCESESPLIPAGGKLGNFFRETEDGNWNTHGPEGMRIPRLTSGRVGACARDMVGECRRCGSVVCRNCIMKAPSAIALKARHRRLCRTCIKAPLDSHLRITPPDTENDHRSQTSHSSSTQPLYRDPCTCSSHIWICSPCGTTLRTHDTSYTRAWTWRSRYSTSSTSPLGTGIGHGIEGVQCGRESHCLSSRTMYKEIECDATDTRTGGYFLQEMEGIGGVVKKKVKRRVEVGEVVREDVDEGEGGRFLAREVEGLDRSWCSWCARVILSNKDAARFDGADGDLLGTSLVESDVSSSSSSTL</sequence>
<dbReference type="RefSeq" id="XP_013347635.1">
    <property type="nucleotide sequence ID" value="XM_013492181.1"/>
</dbReference>
<dbReference type="InterPro" id="IPR011011">
    <property type="entry name" value="Znf_FYVE_PHD"/>
</dbReference>
<dbReference type="InParanoid" id="A0A074YLI9"/>
<gene>
    <name evidence="2" type="ORF">AUEXF2481DRAFT_369312</name>
</gene>
<accession>A0A074YLI9</accession>
<dbReference type="HOGENOM" id="CLU_031053_1_1_1"/>
<feature type="region of interest" description="Disordered" evidence="1">
    <location>
        <begin position="104"/>
        <end position="127"/>
    </location>
</feature>
<dbReference type="OrthoDB" id="5288318at2759"/>
<name>A0A074YLI9_AURSE</name>
<organism evidence="2 3">
    <name type="scientific">Aureobasidium subglaciale (strain EXF-2481)</name>
    <name type="common">Aureobasidium pullulans var. subglaciale</name>
    <dbReference type="NCBI Taxonomy" id="1043005"/>
    <lineage>
        <taxon>Eukaryota</taxon>
        <taxon>Fungi</taxon>
        <taxon>Dikarya</taxon>
        <taxon>Ascomycota</taxon>
        <taxon>Pezizomycotina</taxon>
        <taxon>Dothideomycetes</taxon>
        <taxon>Dothideomycetidae</taxon>
        <taxon>Dothideales</taxon>
        <taxon>Saccotheciaceae</taxon>
        <taxon>Aureobasidium</taxon>
    </lineage>
</organism>
<proteinExistence type="predicted"/>
<dbReference type="STRING" id="1043005.A0A074YLI9"/>
<dbReference type="GeneID" id="25365704"/>
<reference evidence="2 3" key="1">
    <citation type="journal article" date="2014" name="BMC Genomics">
        <title>Genome sequencing of four Aureobasidium pullulans varieties: biotechnological potential, stress tolerance, and description of new species.</title>
        <authorList>
            <person name="Gostin Ar C."/>
            <person name="Ohm R.A."/>
            <person name="Kogej T."/>
            <person name="Sonjak S."/>
            <person name="Turk M."/>
            <person name="Zajc J."/>
            <person name="Zalar P."/>
            <person name="Grube M."/>
            <person name="Sun H."/>
            <person name="Han J."/>
            <person name="Sharma A."/>
            <person name="Chiniquy J."/>
            <person name="Ngan C.Y."/>
            <person name="Lipzen A."/>
            <person name="Barry K."/>
            <person name="Grigoriev I.V."/>
            <person name="Gunde-Cimerman N."/>
        </authorList>
    </citation>
    <scope>NUCLEOTIDE SEQUENCE [LARGE SCALE GENOMIC DNA]</scope>
    <source>
        <strain evidence="2 3">EXF-2481</strain>
    </source>
</reference>
<protein>
    <submittedName>
        <fullName evidence="2">Uncharacterized protein</fullName>
    </submittedName>
</protein>
<dbReference type="AlphaFoldDB" id="A0A074YLI9"/>
<dbReference type="EMBL" id="KL584751">
    <property type="protein sequence ID" value="KEQ98648.1"/>
    <property type="molecule type" value="Genomic_DNA"/>
</dbReference>
<evidence type="ECO:0000313" key="2">
    <source>
        <dbReference type="EMBL" id="KEQ98648.1"/>
    </source>
</evidence>